<keyword evidence="1" id="KW-1133">Transmembrane helix</keyword>
<protein>
    <submittedName>
        <fullName evidence="3">Uncharacterized protein</fullName>
    </submittedName>
</protein>
<dbReference type="Proteomes" id="UP001182556">
    <property type="component" value="Unassembled WGS sequence"/>
</dbReference>
<evidence type="ECO:0000313" key="3">
    <source>
        <dbReference type="EMBL" id="KAK1925178.1"/>
    </source>
</evidence>
<organism evidence="3 4">
    <name type="scientific">Papiliotrema laurentii</name>
    <name type="common">Cryptococcus laurentii</name>
    <dbReference type="NCBI Taxonomy" id="5418"/>
    <lineage>
        <taxon>Eukaryota</taxon>
        <taxon>Fungi</taxon>
        <taxon>Dikarya</taxon>
        <taxon>Basidiomycota</taxon>
        <taxon>Agaricomycotina</taxon>
        <taxon>Tremellomycetes</taxon>
        <taxon>Tremellales</taxon>
        <taxon>Rhynchogastremaceae</taxon>
        <taxon>Papiliotrema</taxon>
    </lineage>
</organism>
<accession>A0AAD9L6K9</accession>
<reference evidence="3" key="1">
    <citation type="submission" date="2023-02" db="EMBL/GenBank/DDBJ databases">
        <title>Identification and recombinant expression of a fungal hydrolase from Papiliotrema laurentii that hydrolyzes apple cutin and clears colloidal polyester polyurethane.</title>
        <authorList>
            <consortium name="DOE Joint Genome Institute"/>
            <person name="Roman V.A."/>
            <person name="Bojanowski C."/>
            <person name="Crable B.R."/>
            <person name="Wagner D.N."/>
            <person name="Hung C.S."/>
            <person name="Nadeau L.J."/>
            <person name="Schratz L."/>
            <person name="Haridas S."/>
            <person name="Pangilinan J."/>
            <person name="Lipzen A."/>
            <person name="Na H."/>
            <person name="Yan M."/>
            <person name="Ng V."/>
            <person name="Grigoriev I.V."/>
            <person name="Spatafora J.W."/>
            <person name="Barlow D."/>
            <person name="Biffinger J."/>
            <person name="Kelley-Loughnane N."/>
            <person name="Varaljay V.A."/>
            <person name="Crookes-Goodson W.J."/>
        </authorList>
    </citation>
    <scope>NUCLEOTIDE SEQUENCE</scope>
    <source>
        <strain evidence="3">5307AH</strain>
    </source>
</reference>
<evidence type="ECO:0000313" key="4">
    <source>
        <dbReference type="Proteomes" id="UP001182556"/>
    </source>
</evidence>
<feature type="signal peptide" evidence="2">
    <location>
        <begin position="1"/>
        <end position="23"/>
    </location>
</feature>
<dbReference type="EMBL" id="JAODAN010000004">
    <property type="protein sequence ID" value="KAK1925178.1"/>
    <property type="molecule type" value="Genomic_DNA"/>
</dbReference>
<keyword evidence="4" id="KW-1185">Reference proteome</keyword>
<comment type="caution">
    <text evidence="3">The sequence shown here is derived from an EMBL/GenBank/DDBJ whole genome shotgun (WGS) entry which is preliminary data.</text>
</comment>
<gene>
    <name evidence="3" type="ORF">DB88DRAFT_488166</name>
</gene>
<keyword evidence="2" id="KW-0732">Signal</keyword>
<name>A0AAD9L6K9_PAPLA</name>
<feature type="transmembrane region" description="Helical" evidence="1">
    <location>
        <begin position="139"/>
        <end position="159"/>
    </location>
</feature>
<sequence>MMRTSISLRFLLVLFACFAFATALPRELQRRQLTDATSYIEVSSNAATSLIVNPDAASSDYFPQASINAPPQAVSTFTIPDPVPSASNLPDIGNNRISGPSASADPLTASIDVGSKVAASAAASSGAATSRITSPVTGIGMALGGIILVGFLSSLGVVMG</sequence>
<evidence type="ECO:0000256" key="2">
    <source>
        <dbReference type="SAM" id="SignalP"/>
    </source>
</evidence>
<dbReference type="AlphaFoldDB" id="A0AAD9L6K9"/>
<feature type="chain" id="PRO_5042016937" evidence="2">
    <location>
        <begin position="24"/>
        <end position="160"/>
    </location>
</feature>
<keyword evidence="1" id="KW-0472">Membrane</keyword>
<keyword evidence="1" id="KW-0812">Transmembrane</keyword>
<evidence type="ECO:0000256" key="1">
    <source>
        <dbReference type="SAM" id="Phobius"/>
    </source>
</evidence>
<proteinExistence type="predicted"/>